<feature type="compositionally biased region" description="Low complexity" evidence="9">
    <location>
        <begin position="270"/>
        <end position="280"/>
    </location>
</feature>
<feature type="compositionally biased region" description="Basic and acidic residues" evidence="9">
    <location>
        <begin position="29"/>
        <end position="38"/>
    </location>
</feature>
<dbReference type="PANTHER" id="PTHR31089:SF52">
    <property type="entry name" value="CYCLIC DOF FACTOR 1-LIKE"/>
    <property type="match status" value="1"/>
</dbReference>
<dbReference type="AlphaFoldDB" id="A0ABD2Z002"/>
<gene>
    <name evidence="11" type="ORF">ACH5RR_030514</name>
</gene>
<keyword evidence="12" id="KW-1185">Reference proteome</keyword>
<dbReference type="Pfam" id="PF02701">
    <property type="entry name" value="Zn_ribbon_Dof"/>
    <property type="match status" value="1"/>
</dbReference>
<evidence type="ECO:0000256" key="1">
    <source>
        <dbReference type="ARBA" id="ARBA00022723"/>
    </source>
</evidence>
<evidence type="ECO:0000313" key="12">
    <source>
        <dbReference type="Proteomes" id="UP001630127"/>
    </source>
</evidence>
<keyword evidence="2 8" id="KW-0863">Zinc-finger</keyword>
<accession>A0ABD2Z002</accession>
<keyword evidence="7 8" id="KW-0539">Nucleus</keyword>
<dbReference type="PROSITE" id="PS01361">
    <property type="entry name" value="ZF_DOF_1"/>
    <property type="match status" value="1"/>
</dbReference>
<feature type="compositionally biased region" description="Polar residues" evidence="9">
    <location>
        <begin position="92"/>
        <end position="102"/>
    </location>
</feature>
<evidence type="ECO:0000256" key="4">
    <source>
        <dbReference type="ARBA" id="ARBA00023015"/>
    </source>
</evidence>
<dbReference type="PANTHER" id="PTHR31089">
    <property type="entry name" value="CYCLIC DOF FACTOR 2"/>
    <property type="match status" value="1"/>
</dbReference>
<evidence type="ECO:0000256" key="7">
    <source>
        <dbReference type="ARBA" id="ARBA00023242"/>
    </source>
</evidence>
<dbReference type="GO" id="GO:0003677">
    <property type="term" value="F:DNA binding"/>
    <property type="evidence" value="ECO:0007669"/>
    <property type="project" value="UniProtKB-UniRule"/>
</dbReference>
<dbReference type="EMBL" id="JBJUIK010000012">
    <property type="protein sequence ID" value="KAL3511113.1"/>
    <property type="molecule type" value="Genomic_DNA"/>
</dbReference>
<comment type="caution">
    <text evidence="11">The sequence shown here is derived from an EMBL/GenBank/DDBJ whole genome shotgun (WGS) entry which is preliminary data.</text>
</comment>
<evidence type="ECO:0000256" key="6">
    <source>
        <dbReference type="ARBA" id="ARBA00023163"/>
    </source>
</evidence>
<name>A0ABD2Z002_9GENT</name>
<dbReference type="InterPro" id="IPR045174">
    <property type="entry name" value="Dof"/>
</dbReference>
<feature type="compositionally biased region" description="Polar residues" evidence="9">
    <location>
        <begin position="287"/>
        <end position="296"/>
    </location>
</feature>
<feature type="compositionally biased region" description="Polar residues" evidence="9">
    <location>
        <begin position="39"/>
        <end position="52"/>
    </location>
</feature>
<organism evidence="11 12">
    <name type="scientific">Cinchona calisaya</name>
    <dbReference type="NCBI Taxonomy" id="153742"/>
    <lineage>
        <taxon>Eukaryota</taxon>
        <taxon>Viridiplantae</taxon>
        <taxon>Streptophyta</taxon>
        <taxon>Embryophyta</taxon>
        <taxon>Tracheophyta</taxon>
        <taxon>Spermatophyta</taxon>
        <taxon>Magnoliopsida</taxon>
        <taxon>eudicotyledons</taxon>
        <taxon>Gunneridae</taxon>
        <taxon>Pentapetalae</taxon>
        <taxon>asterids</taxon>
        <taxon>lamiids</taxon>
        <taxon>Gentianales</taxon>
        <taxon>Rubiaceae</taxon>
        <taxon>Cinchonoideae</taxon>
        <taxon>Cinchoneae</taxon>
        <taxon>Cinchona</taxon>
    </lineage>
</organism>
<reference evidence="11 12" key="1">
    <citation type="submission" date="2024-11" db="EMBL/GenBank/DDBJ databases">
        <title>A near-complete genome assembly of Cinchona calisaya.</title>
        <authorList>
            <person name="Lian D.C."/>
            <person name="Zhao X.W."/>
            <person name="Wei L."/>
        </authorList>
    </citation>
    <scope>NUCLEOTIDE SEQUENCE [LARGE SCALE GENOMIC DNA]</scope>
    <source>
        <tissue evidence="11">Nenye</tissue>
    </source>
</reference>
<feature type="domain" description="Dof-type" evidence="10">
    <location>
        <begin position="126"/>
        <end position="180"/>
    </location>
</feature>
<feature type="compositionally biased region" description="Basic and acidic residues" evidence="9">
    <location>
        <begin position="103"/>
        <end position="124"/>
    </location>
</feature>
<dbReference type="InterPro" id="IPR003851">
    <property type="entry name" value="Znf_Dof"/>
</dbReference>
<proteinExistence type="predicted"/>
<feature type="region of interest" description="Disordered" evidence="9">
    <location>
        <begin position="14"/>
        <end position="126"/>
    </location>
</feature>
<evidence type="ECO:0000256" key="9">
    <source>
        <dbReference type="SAM" id="MobiDB-lite"/>
    </source>
</evidence>
<evidence type="ECO:0000256" key="2">
    <source>
        <dbReference type="ARBA" id="ARBA00022771"/>
    </source>
</evidence>
<evidence type="ECO:0000256" key="8">
    <source>
        <dbReference type="PROSITE-ProRule" id="PRU00071"/>
    </source>
</evidence>
<evidence type="ECO:0000256" key="5">
    <source>
        <dbReference type="ARBA" id="ARBA00023125"/>
    </source>
</evidence>
<dbReference type="Proteomes" id="UP001630127">
    <property type="component" value="Unassembled WGS sequence"/>
</dbReference>
<keyword evidence="6" id="KW-0804">Transcription</keyword>
<dbReference type="GO" id="GO:0005634">
    <property type="term" value="C:nucleus"/>
    <property type="evidence" value="ECO:0007669"/>
    <property type="project" value="UniProtKB-SubCell"/>
</dbReference>
<comment type="subcellular location">
    <subcellularLocation>
        <location evidence="8">Nucleus</location>
    </subcellularLocation>
</comment>
<evidence type="ECO:0000256" key="3">
    <source>
        <dbReference type="ARBA" id="ARBA00022833"/>
    </source>
</evidence>
<evidence type="ECO:0000313" key="11">
    <source>
        <dbReference type="EMBL" id="KAL3511113.1"/>
    </source>
</evidence>
<dbReference type="PROSITE" id="PS50884">
    <property type="entry name" value="ZF_DOF_2"/>
    <property type="match status" value="1"/>
</dbReference>
<evidence type="ECO:0000259" key="10">
    <source>
        <dbReference type="PROSITE" id="PS50884"/>
    </source>
</evidence>
<feature type="compositionally biased region" description="Low complexity" evidence="9">
    <location>
        <begin position="367"/>
        <end position="376"/>
    </location>
</feature>
<feature type="region of interest" description="Disordered" evidence="9">
    <location>
        <begin position="358"/>
        <end position="383"/>
    </location>
</feature>
<feature type="region of interest" description="Disordered" evidence="9">
    <location>
        <begin position="264"/>
        <end position="300"/>
    </location>
</feature>
<keyword evidence="5 8" id="KW-0238">DNA-binding</keyword>
<keyword evidence="1" id="KW-0479">Metal-binding</keyword>
<protein>
    <recommendedName>
        <fullName evidence="10">Dof-type domain-containing protein</fullName>
    </recommendedName>
</protein>
<dbReference type="GO" id="GO:0008270">
    <property type="term" value="F:zinc ion binding"/>
    <property type="evidence" value="ECO:0007669"/>
    <property type="project" value="UniProtKB-KW"/>
</dbReference>
<sequence length="482" mass="52848">MLELKDPEIKLFGKTISLQQNEPVWNSVHADDHHRDRQSSSNTAASQDNSKNISEEELSGSKHEGNSSNPTAEESIEPASVSGASDDHKNSSVENETLSPKNTTKEDENHKSSSQEKTLKKPDKILPCPRCNSMDTKFCYYNNYNVNQPRHFCKNCQRYWTAGGTMRNVPVGSGRRKNKNTCSSNYHHIMVSDALQAARGDGANGIHLPTLKANGTVLTFGSERPLCESMATELNIAERSRNHVSNGFHGPEQKFGIPCRGREIAKDHSTGSSSTTTNSTEKGGNAESVSNSSQGYLPQLPPFPGPSWPYHPWNSAQWRSSLPAPAISPHGYPISFYPAPYWGCAVPSPWNMPWLSPAPSSPDQSALSTSPTSPTLGKHTRDGNIVIPPNLLKEEAFERKNVERSVLIPKTLRIDDPNEAAKSSIWSALGIKNDKINSISGTSLFKAFPSKDNLKNRTANTSLVLQANPAAFSRSQNFHEST</sequence>
<keyword evidence="4" id="KW-0805">Transcription regulation</keyword>
<keyword evidence="3" id="KW-0862">Zinc</keyword>